<dbReference type="PROSITE" id="PS50853">
    <property type="entry name" value="FN3"/>
    <property type="match status" value="1"/>
</dbReference>
<feature type="domain" description="Fibronectin type-III" evidence="5">
    <location>
        <begin position="543"/>
        <end position="637"/>
    </location>
</feature>
<dbReference type="Pfam" id="PF19078">
    <property type="entry name" value="Big_12"/>
    <property type="match status" value="1"/>
</dbReference>
<sequence>MRIILNTTLLLWFLGMVITQTHAQTASASDRLVAQPIPDRFVPFMLSDPGISKTVEFGADLAWSFDQNYRRALLFMGQDQVDVTRVSYQPTHPLVDGDIQGQQIIDLNWRLSLVQSYAAPTTRIVMNVDAPTIDPSYVGNAQNWRDLVKATATRIQDAGYEVVSVGPMNEPDYSTEQGTIDDFYNIVVAMRNDPFFDDIRISGGNVLNCDLATQWYEYLHPAGVNEGNTHQLAGEFTPYAEFFENVRANGDWASNDELHNVMEALVGYEYGMQMGIWWGPADLARGEMVKAFDGQRIGYAEHRPNWTAAAVYRTPEGKVQAFGGTSERQAATTTYNYLSKERVVYYDGHGPQREFVLEMPGGTGYWTGQSNAERVINITWGDDIQPAIGGRYKLVNRNSGLVMEVSGDINQNGANMQQGNYTGALTQQWDVYPVDSRIGGDFSYYRIQPAANSNKSADLYGFSLDNGGNINLWDNGNGGNQQWYLDYAEDGWFYIRSRESSHCIDVNGASTAPGANIAQWEKLGGLNQQWRLLPVDAPIEFSAPAAPSSLTATANAVSIQLDWTASSATDVSGYHIYRAESAGGAYNTIARDVSVTSFVDNTALPGVTYYYAVKAIDHSLNRSTYSNQVSGAATADPALVAHLQFEDDTKDATSNLNHSATYGGTSYIGGGVDVKSLALNGTDAFVQLPPDVANHQEITVATWVYWDGGAPWQRIFDFGNGTEQNLFLTPATWDGGMQFGIKNGNTQQNLYATGLPTRKLSHVAVTIGASGVRLYLNGEEVASEATTNISPLDFKPMLNYIGRSQYPDPLFKGRIDDFRIYNYALSAPEVAELAATPAEEYTTVHITSSVSGPTNLLPIPVTITFGKEVTGFDLTDVAVGNGIAGNLQEMVPGTVWTVDITPLADGIVTVDVAENAATDLSGFPSEEAEQFSIEYASYLPVISVNLIGNTTTWQNNGPQDLQFAFDGDFNTAIDGWENWGFLGYDFGEGAEASVATWKFAPRGGFNWRLNGTELRGSNSADYLNDFDVLYTIADNPAEGVLTEVAVNAPTSYRYVYWFGGAYSYANIAEFELYDSGNNELIGTPVGFEGGSQWCGDCTYDKALDGDLNTYVEGPQTIGYVGYDYGEGYGLSLIGWKYAPRYGFAGRMDGTELRGSNDPDYLNNYTVISTINATPAEGQLTEAVINDPTPYRYVYWSGRTDSYGNISELELYGELTCIDQLPPTITCPADQTRVLDSNCTYAVEDFTALATNVTDDCEAEPTVIQYPLPGELISAPGVYQITLTATDGAGKSTACSFAVTVEDNETAPVVEALSVPVDPVALGNTMSFIGQFSDACEFDKHTAIWNWGDGTTSEATVDQDANTVGGSHLYALPGVYIVTLTVTDGAGNSGSLSGANFAVVYDPNGNYVTGGGWIVSPAGAYAADPNLAGKAEFGFVSKYEKGTTVPTGITTFQFKAGDFEFESTDYEWLVVAGENAKFKGSGLVNELGDYGFMLTAVDGALKNPIGPDKFRIKIWDKANGDAVVYDNKVGADDDGYDTQVIDAGKIKIHERKGNSTTGTLTTIHPQTNELRLNLKLYPNPTRGLVNLKLESLSDQALEIVINDHTGQVVWRQQYQSLSPSSLTIDLSSDRFAAGVYMMSVITSKEVWSRRLIIAR</sequence>
<dbReference type="InterPro" id="IPR036116">
    <property type="entry name" value="FN3_sf"/>
</dbReference>
<dbReference type="InterPro" id="IPR044048">
    <property type="entry name" value="Big_12"/>
</dbReference>
<accession>A0A2D0N2G0</accession>
<dbReference type="Pfam" id="PF13385">
    <property type="entry name" value="Laminin_G_3"/>
    <property type="match status" value="1"/>
</dbReference>
<evidence type="ECO:0000313" key="6">
    <source>
        <dbReference type="EMBL" id="PHN02711.1"/>
    </source>
</evidence>
<gene>
    <name evidence="6" type="ORF">CRP01_30475</name>
</gene>
<dbReference type="Gene3D" id="2.80.10.50">
    <property type="match status" value="3"/>
</dbReference>
<feature type="domain" description="PKD" evidence="3">
    <location>
        <begin position="1344"/>
        <end position="1392"/>
    </location>
</feature>
<dbReference type="Gene3D" id="2.60.40.10">
    <property type="entry name" value="Immunoglobulins"/>
    <property type="match status" value="2"/>
</dbReference>
<evidence type="ECO:0000259" key="3">
    <source>
        <dbReference type="PROSITE" id="PS50093"/>
    </source>
</evidence>
<dbReference type="Proteomes" id="UP000223913">
    <property type="component" value="Unassembled WGS sequence"/>
</dbReference>
<dbReference type="SUPFAM" id="SSF49299">
    <property type="entry name" value="PKD domain"/>
    <property type="match status" value="1"/>
</dbReference>
<dbReference type="InterPro" id="IPR000601">
    <property type="entry name" value="PKD_dom"/>
</dbReference>
<dbReference type="PROSITE" id="PS50825">
    <property type="entry name" value="HYR"/>
    <property type="match status" value="1"/>
</dbReference>
<proteinExistence type="predicted"/>
<dbReference type="InterPro" id="IPR000772">
    <property type="entry name" value="Ricin_B_lectin"/>
</dbReference>
<dbReference type="RefSeq" id="WP_099153853.1">
    <property type="nucleotide sequence ID" value="NZ_PDUD01000037.1"/>
</dbReference>
<dbReference type="OrthoDB" id="1281073at2"/>
<dbReference type="Pfam" id="PF14200">
    <property type="entry name" value="RicinB_lectin_2"/>
    <property type="match status" value="2"/>
</dbReference>
<organism evidence="6 7">
    <name type="scientific">Flavilitoribacter nigricans (strain ATCC 23147 / DSM 23189 / NBRC 102662 / NCIMB 1420 / SS-2)</name>
    <name type="common">Lewinella nigricans</name>
    <dbReference type="NCBI Taxonomy" id="1122177"/>
    <lineage>
        <taxon>Bacteria</taxon>
        <taxon>Pseudomonadati</taxon>
        <taxon>Bacteroidota</taxon>
        <taxon>Saprospiria</taxon>
        <taxon>Saprospirales</taxon>
        <taxon>Lewinellaceae</taxon>
        <taxon>Flavilitoribacter</taxon>
    </lineage>
</organism>
<dbReference type="NCBIfam" id="TIGR04183">
    <property type="entry name" value="Por_Secre_tail"/>
    <property type="match status" value="1"/>
</dbReference>
<evidence type="ECO:0008006" key="8">
    <source>
        <dbReference type="Google" id="ProtNLM"/>
    </source>
</evidence>
<dbReference type="Gene3D" id="2.60.120.260">
    <property type="entry name" value="Galactose-binding domain-like"/>
    <property type="match status" value="2"/>
</dbReference>
<dbReference type="GO" id="GO:0004553">
    <property type="term" value="F:hydrolase activity, hydrolyzing O-glycosyl compounds"/>
    <property type="evidence" value="ECO:0007669"/>
    <property type="project" value="UniProtKB-ARBA"/>
</dbReference>
<dbReference type="EMBL" id="PDUD01000037">
    <property type="protein sequence ID" value="PHN02711.1"/>
    <property type="molecule type" value="Genomic_DNA"/>
</dbReference>
<dbReference type="Pfam" id="PF18962">
    <property type="entry name" value="Por_Secre_tail"/>
    <property type="match status" value="1"/>
</dbReference>
<dbReference type="InterPro" id="IPR013320">
    <property type="entry name" value="ConA-like_dom_sf"/>
</dbReference>
<dbReference type="InterPro" id="IPR013783">
    <property type="entry name" value="Ig-like_fold"/>
</dbReference>
<dbReference type="PANTHER" id="PTHR34677">
    <property type="match status" value="1"/>
</dbReference>
<dbReference type="InterPro" id="IPR003410">
    <property type="entry name" value="HYR_dom"/>
</dbReference>
<evidence type="ECO:0000256" key="2">
    <source>
        <dbReference type="SAM" id="SignalP"/>
    </source>
</evidence>
<dbReference type="SMART" id="SM00458">
    <property type="entry name" value="RICIN"/>
    <property type="match status" value="1"/>
</dbReference>
<dbReference type="SUPFAM" id="SSF50370">
    <property type="entry name" value="Ricin B-like lectins"/>
    <property type="match status" value="1"/>
</dbReference>
<comment type="caution">
    <text evidence="6">The sequence shown here is derived from an EMBL/GenBank/DDBJ whole genome shotgun (WGS) entry which is preliminary data.</text>
</comment>
<dbReference type="Gene3D" id="2.60.120.200">
    <property type="match status" value="1"/>
</dbReference>
<feature type="domain" description="HYR" evidence="4">
    <location>
        <begin position="1217"/>
        <end position="1302"/>
    </location>
</feature>
<feature type="chain" id="PRO_5012745326" description="Staphylococcus aureus surface protein A" evidence="2">
    <location>
        <begin position="24"/>
        <end position="1654"/>
    </location>
</feature>
<dbReference type="CDD" id="cd00063">
    <property type="entry name" value="FN3"/>
    <property type="match status" value="1"/>
</dbReference>
<reference evidence="6 7" key="1">
    <citation type="submission" date="2017-10" db="EMBL/GenBank/DDBJ databases">
        <title>The draft genome sequence of Lewinella nigricans NBRC 102662.</title>
        <authorList>
            <person name="Wang K."/>
        </authorList>
    </citation>
    <scope>NUCLEOTIDE SEQUENCE [LARGE SCALE GENOMIC DNA]</scope>
    <source>
        <strain evidence="6 7">NBRC 102662</strain>
    </source>
</reference>
<keyword evidence="7" id="KW-1185">Reference proteome</keyword>
<dbReference type="InterPro" id="IPR003961">
    <property type="entry name" value="FN3_dom"/>
</dbReference>
<evidence type="ECO:0000259" key="5">
    <source>
        <dbReference type="PROSITE" id="PS50853"/>
    </source>
</evidence>
<dbReference type="InterPro" id="IPR035986">
    <property type="entry name" value="PKD_dom_sf"/>
</dbReference>
<dbReference type="CDD" id="cd00161">
    <property type="entry name" value="beta-trefoil_Ricin-like"/>
    <property type="match status" value="1"/>
</dbReference>
<dbReference type="InterPro" id="IPR035992">
    <property type="entry name" value="Ricin_B-like_lectins"/>
</dbReference>
<keyword evidence="1" id="KW-0677">Repeat</keyword>
<dbReference type="Pfam" id="PF18911">
    <property type="entry name" value="PKD_4"/>
    <property type="match status" value="1"/>
</dbReference>
<dbReference type="CDD" id="cd00146">
    <property type="entry name" value="PKD"/>
    <property type="match status" value="1"/>
</dbReference>
<dbReference type="GO" id="GO:0005975">
    <property type="term" value="P:carbohydrate metabolic process"/>
    <property type="evidence" value="ECO:0007669"/>
    <property type="project" value="UniProtKB-ARBA"/>
</dbReference>
<evidence type="ECO:0000313" key="7">
    <source>
        <dbReference type="Proteomes" id="UP000223913"/>
    </source>
</evidence>
<feature type="signal peptide" evidence="2">
    <location>
        <begin position="1"/>
        <end position="23"/>
    </location>
</feature>
<evidence type="ECO:0000256" key="1">
    <source>
        <dbReference type="ARBA" id="ARBA00022737"/>
    </source>
</evidence>
<dbReference type="SUPFAM" id="SSF49265">
    <property type="entry name" value="Fibronectin type III"/>
    <property type="match status" value="1"/>
</dbReference>
<protein>
    <recommendedName>
        <fullName evidence="8">Staphylococcus aureus surface protein A</fullName>
    </recommendedName>
</protein>
<dbReference type="InterPro" id="IPR026444">
    <property type="entry name" value="Secre_tail"/>
</dbReference>
<dbReference type="PANTHER" id="PTHR34677:SF3">
    <property type="entry name" value="BACTERIAL IG-LIKE DOMAIN-CONTAINING PROTEIN"/>
    <property type="match status" value="1"/>
</dbReference>
<dbReference type="PROSITE" id="PS50231">
    <property type="entry name" value="RICIN_B_LECTIN"/>
    <property type="match status" value="1"/>
</dbReference>
<dbReference type="PROSITE" id="PS50093">
    <property type="entry name" value="PKD"/>
    <property type="match status" value="1"/>
</dbReference>
<name>A0A2D0N2G0_FLAN2</name>
<dbReference type="SUPFAM" id="SSF49899">
    <property type="entry name" value="Concanavalin A-like lectins/glucanases"/>
    <property type="match status" value="1"/>
</dbReference>
<keyword evidence="2" id="KW-0732">Signal</keyword>
<evidence type="ECO:0000259" key="4">
    <source>
        <dbReference type="PROSITE" id="PS50825"/>
    </source>
</evidence>